<dbReference type="Gene3D" id="3.80.10.10">
    <property type="entry name" value="Ribonuclease Inhibitor"/>
    <property type="match status" value="1"/>
</dbReference>
<dbReference type="PANTHER" id="PTHR47684:SF1">
    <property type="entry name" value="PROTEIN TONSOKU"/>
    <property type="match status" value="1"/>
</dbReference>
<protein>
    <submittedName>
        <fullName evidence="1">Protein TONSOKU isoform X1</fullName>
    </submittedName>
</protein>
<evidence type="ECO:0000313" key="1">
    <source>
        <dbReference type="EMBL" id="PQQ16724.1"/>
    </source>
</evidence>
<sequence length="196" mass="21107">MLGETGIGIVGALILTESLFNGTEDLVKLDLSYCGVTFIYVLKLSTDSSMICGILELNLSGNPIIQEGSNVLSSMLSNSHCCLKVLVLQRCELGVAGVLRIRYNFLEELNLADNANLSISESSPAVSVSKEVNPAQQGSATRLELGDSEDEEVRVEAAASGVDDNCKVQRYCILHGQDQDMVQLGSISRTRQSIYS</sequence>
<dbReference type="InterPro" id="IPR044227">
    <property type="entry name" value="TONSOKU"/>
</dbReference>
<organism evidence="1 2">
    <name type="scientific">Prunus yedoensis var. nudiflora</name>
    <dbReference type="NCBI Taxonomy" id="2094558"/>
    <lineage>
        <taxon>Eukaryota</taxon>
        <taxon>Viridiplantae</taxon>
        <taxon>Streptophyta</taxon>
        <taxon>Embryophyta</taxon>
        <taxon>Tracheophyta</taxon>
        <taxon>Spermatophyta</taxon>
        <taxon>Magnoliopsida</taxon>
        <taxon>eudicotyledons</taxon>
        <taxon>Gunneridae</taxon>
        <taxon>Pentapetalae</taxon>
        <taxon>rosids</taxon>
        <taxon>fabids</taxon>
        <taxon>Rosales</taxon>
        <taxon>Rosaceae</taxon>
        <taxon>Amygdaloideae</taxon>
        <taxon>Amygdaleae</taxon>
        <taxon>Prunus</taxon>
    </lineage>
</organism>
<dbReference type="STRING" id="2094558.A0A314ZGR2"/>
<dbReference type="AlphaFoldDB" id="A0A314ZGR2"/>
<comment type="caution">
    <text evidence="1">The sequence shown here is derived from an EMBL/GenBank/DDBJ whole genome shotgun (WGS) entry which is preliminary data.</text>
</comment>
<dbReference type="PANTHER" id="PTHR47684">
    <property type="entry name" value="PROTEIN TONSOKU"/>
    <property type="match status" value="1"/>
</dbReference>
<evidence type="ECO:0000313" key="2">
    <source>
        <dbReference type="Proteomes" id="UP000250321"/>
    </source>
</evidence>
<dbReference type="OrthoDB" id="626167at2759"/>
<accession>A0A314ZGR2</accession>
<proteinExistence type="predicted"/>
<dbReference type="GO" id="GO:0009933">
    <property type="term" value="P:meristem structural organization"/>
    <property type="evidence" value="ECO:0007669"/>
    <property type="project" value="InterPro"/>
</dbReference>
<keyword evidence="2" id="KW-1185">Reference proteome</keyword>
<dbReference type="SUPFAM" id="SSF52047">
    <property type="entry name" value="RNI-like"/>
    <property type="match status" value="1"/>
</dbReference>
<reference evidence="1 2" key="1">
    <citation type="submission" date="2018-02" db="EMBL/GenBank/DDBJ databases">
        <title>Draft genome of wild Prunus yedoensis var. nudiflora.</title>
        <authorList>
            <person name="Baek S."/>
            <person name="Kim J.-H."/>
            <person name="Choi K."/>
            <person name="Kim G.-B."/>
            <person name="Cho A."/>
            <person name="Jang H."/>
            <person name="Shin C.-H."/>
            <person name="Yu H.-J."/>
            <person name="Mun J.-H."/>
        </authorList>
    </citation>
    <scope>NUCLEOTIDE SEQUENCE [LARGE SCALE GENOMIC DNA]</scope>
    <source>
        <strain evidence="2">cv. Jeju island</strain>
        <tissue evidence="1">Leaf</tissue>
    </source>
</reference>
<dbReference type="EMBL" id="PJQY01000174">
    <property type="protein sequence ID" value="PQQ16724.1"/>
    <property type="molecule type" value="Genomic_DNA"/>
</dbReference>
<dbReference type="Proteomes" id="UP000250321">
    <property type="component" value="Unassembled WGS sequence"/>
</dbReference>
<gene>
    <name evidence="1" type="ORF">Pyn_13935</name>
</gene>
<dbReference type="GO" id="GO:0040029">
    <property type="term" value="P:epigenetic regulation of gene expression"/>
    <property type="evidence" value="ECO:0007669"/>
    <property type="project" value="InterPro"/>
</dbReference>
<dbReference type="GO" id="GO:0005634">
    <property type="term" value="C:nucleus"/>
    <property type="evidence" value="ECO:0007669"/>
    <property type="project" value="InterPro"/>
</dbReference>
<dbReference type="GO" id="GO:0072423">
    <property type="term" value="P:response to DNA damage checkpoint signaling"/>
    <property type="evidence" value="ECO:0007669"/>
    <property type="project" value="InterPro"/>
</dbReference>
<name>A0A314ZGR2_PRUYE</name>
<dbReference type="InterPro" id="IPR032675">
    <property type="entry name" value="LRR_dom_sf"/>
</dbReference>